<dbReference type="EMBL" id="QGNW01000650">
    <property type="protein sequence ID" value="RVW66487.1"/>
    <property type="molecule type" value="Genomic_DNA"/>
</dbReference>
<dbReference type="AlphaFoldDB" id="A0A438G2S3"/>
<protein>
    <submittedName>
        <fullName evidence="1">Uncharacterized protein</fullName>
    </submittedName>
</protein>
<organism evidence="1 2">
    <name type="scientific">Vitis vinifera</name>
    <name type="common">Grape</name>
    <dbReference type="NCBI Taxonomy" id="29760"/>
    <lineage>
        <taxon>Eukaryota</taxon>
        <taxon>Viridiplantae</taxon>
        <taxon>Streptophyta</taxon>
        <taxon>Embryophyta</taxon>
        <taxon>Tracheophyta</taxon>
        <taxon>Spermatophyta</taxon>
        <taxon>Magnoliopsida</taxon>
        <taxon>eudicotyledons</taxon>
        <taxon>Gunneridae</taxon>
        <taxon>Pentapetalae</taxon>
        <taxon>rosids</taxon>
        <taxon>Vitales</taxon>
        <taxon>Vitaceae</taxon>
        <taxon>Viteae</taxon>
        <taxon>Vitis</taxon>
    </lineage>
</organism>
<dbReference type="Proteomes" id="UP000288805">
    <property type="component" value="Unassembled WGS sequence"/>
</dbReference>
<accession>A0A438G2S3</accession>
<evidence type="ECO:0000313" key="2">
    <source>
        <dbReference type="Proteomes" id="UP000288805"/>
    </source>
</evidence>
<dbReference type="PANTHER" id="PTHR34427">
    <property type="entry name" value="DUF4283 DOMAIN PROTEIN"/>
    <property type="match status" value="1"/>
</dbReference>
<name>A0A438G2S3_VITVI</name>
<dbReference type="PANTHER" id="PTHR34427:SF5">
    <property type="entry name" value="DUF4283 DOMAIN-CONTAINING PROTEIN"/>
    <property type="match status" value="1"/>
</dbReference>
<evidence type="ECO:0000313" key="1">
    <source>
        <dbReference type="EMBL" id="RVW66487.1"/>
    </source>
</evidence>
<comment type="caution">
    <text evidence="1">The sequence shown here is derived from an EMBL/GenBank/DDBJ whole genome shotgun (WGS) entry which is preliminary data.</text>
</comment>
<reference evidence="1 2" key="1">
    <citation type="journal article" date="2018" name="PLoS Genet.">
        <title>Population sequencing reveals clonal diversity and ancestral inbreeding in the grapevine cultivar Chardonnay.</title>
        <authorList>
            <person name="Roach M.J."/>
            <person name="Johnson D.L."/>
            <person name="Bohlmann J."/>
            <person name="van Vuuren H.J."/>
            <person name="Jones S.J."/>
            <person name="Pretorius I.S."/>
            <person name="Schmidt S.A."/>
            <person name="Borneman A.R."/>
        </authorList>
    </citation>
    <scope>NUCLEOTIDE SEQUENCE [LARGE SCALE GENOMIC DNA]</scope>
    <source>
        <strain evidence="2">cv. Chardonnay</strain>
        <tissue evidence="1">Leaf</tissue>
    </source>
</reference>
<sequence length="404" mass="45279">MVALEVRRGLKGGKCWFVVESKTFESPLNVEAWCRGHSSSRCLKVWEDGGRKFKLKYRSNEAGRFLLRSVRDVEAKKYCLVFLEVKGLVGGRFLLAKKLKALGVSTLVVSKVFSNVPIFEKVGCSFKEKVKGTYADATRVKIGEPGELDSSSVILEGVGATNGLRKEFQLQRWGPEVGCFWNGSHAKEVWVRIVGLPLHFWSKEVFKRIGESYGGFVAMDEEFSQLQWARNLVRATGKDLLGSLQVVVDHTCFAVVVSHPYFTVHLWWEAPQWVSQVVPWVKSCRSARQKVRDEFVGGSRDGGSVRESQPVDQNFGSKEKFEYGRRNRSVVGAAGRPTKGIVLDSDFLGLVLRQLAVWRKRDKRFWAQATLSPRTLPKTDMGAPGMEPMVLADEDFTVGGSFSS</sequence>
<gene>
    <name evidence="1" type="ORF">CK203_066073</name>
</gene>
<proteinExistence type="predicted"/>